<dbReference type="RefSeq" id="WP_073266288.1">
    <property type="nucleotide sequence ID" value="NZ_FRCS01000030.1"/>
</dbReference>
<feature type="domain" description="SnoaL-like" evidence="1">
    <location>
        <begin position="3"/>
        <end position="124"/>
    </location>
</feature>
<name>A0A1M7RPF0_9ACTN</name>
<dbReference type="Gene3D" id="3.10.450.50">
    <property type="match status" value="1"/>
</dbReference>
<dbReference type="STRING" id="134849.SAMN05443668_13051"/>
<evidence type="ECO:0000313" key="2">
    <source>
        <dbReference type="EMBL" id="SHN47948.1"/>
    </source>
</evidence>
<evidence type="ECO:0000313" key="3">
    <source>
        <dbReference type="Proteomes" id="UP000184440"/>
    </source>
</evidence>
<dbReference type="EMBL" id="FRCS01000030">
    <property type="protein sequence ID" value="SHN47948.1"/>
    <property type="molecule type" value="Genomic_DNA"/>
</dbReference>
<dbReference type="InterPro" id="IPR037401">
    <property type="entry name" value="SnoaL-like"/>
</dbReference>
<sequence length="142" mass="15858">MSDKFDVVETHSRYCDALDRGDADDLVAVFTEDAVWYCEPMGTFEGHQGLRTFCKAVHEMTPGSMRHTTSNHVVDVTGDTARLRCYLTGIVWDAARGVAPQVGGAGRYDAQLVRQDGAWKIRRLDVELYEVGDNLDERLTTS</sequence>
<keyword evidence="3" id="KW-1185">Reference proteome</keyword>
<evidence type="ECO:0000259" key="1">
    <source>
        <dbReference type="Pfam" id="PF13577"/>
    </source>
</evidence>
<dbReference type="AlphaFoldDB" id="A0A1M7RPF0"/>
<dbReference type="OrthoDB" id="4555743at2"/>
<reference evidence="2 3" key="1">
    <citation type="submission" date="2016-11" db="EMBL/GenBank/DDBJ databases">
        <authorList>
            <person name="Jaros S."/>
            <person name="Januszkiewicz K."/>
            <person name="Wedrychowicz H."/>
        </authorList>
    </citation>
    <scope>NUCLEOTIDE SEQUENCE [LARGE SCALE GENOMIC DNA]</scope>
    <source>
        <strain evidence="2 3">DSM 46144</strain>
    </source>
</reference>
<organism evidence="2 3">
    <name type="scientific">Cryptosporangium aurantiacum</name>
    <dbReference type="NCBI Taxonomy" id="134849"/>
    <lineage>
        <taxon>Bacteria</taxon>
        <taxon>Bacillati</taxon>
        <taxon>Actinomycetota</taxon>
        <taxon>Actinomycetes</taxon>
        <taxon>Cryptosporangiales</taxon>
        <taxon>Cryptosporangiaceae</taxon>
        <taxon>Cryptosporangium</taxon>
    </lineage>
</organism>
<dbReference type="SUPFAM" id="SSF54427">
    <property type="entry name" value="NTF2-like"/>
    <property type="match status" value="1"/>
</dbReference>
<dbReference type="Pfam" id="PF13577">
    <property type="entry name" value="SnoaL_4"/>
    <property type="match status" value="1"/>
</dbReference>
<proteinExistence type="predicted"/>
<dbReference type="InterPro" id="IPR032710">
    <property type="entry name" value="NTF2-like_dom_sf"/>
</dbReference>
<keyword evidence="2" id="KW-0413">Isomerase</keyword>
<dbReference type="GO" id="GO:0016853">
    <property type="term" value="F:isomerase activity"/>
    <property type="evidence" value="ECO:0007669"/>
    <property type="project" value="UniProtKB-KW"/>
</dbReference>
<dbReference type="CDD" id="cd00531">
    <property type="entry name" value="NTF2_like"/>
    <property type="match status" value="1"/>
</dbReference>
<accession>A0A1M7RPF0</accession>
<gene>
    <name evidence="2" type="ORF">SAMN05443668_13051</name>
</gene>
<dbReference type="Proteomes" id="UP000184440">
    <property type="component" value="Unassembled WGS sequence"/>
</dbReference>
<protein>
    <submittedName>
        <fullName evidence="2">Ketosteroid isomerase homolog</fullName>
    </submittedName>
</protein>